<dbReference type="Proteomes" id="UP000234560">
    <property type="component" value="Chromosome"/>
</dbReference>
<reference evidence="2" key="1">
    <citation type="submission" date="2017-12" db="EMBL/GenBank/DDBJ databases">
        <authorList>
            <person name="Thomas-White K."/>
            <person name="Wolfe A.J."/>
        </authorList>
    </citation>
    <scope>NUCLEOTIDE SEQUENCE</scope>
    <source>
        <strain evidence="2">UMB0763</strain>
    </source>
</reference>
<evidence type="ECO:0000313" key="2">
    <source>
        <dbReference type="EMBL" id="WOT02391.1"/>
    </source>
</evidence>
<dbReference type="InterPro" id="IPR036390">
    <property type="entry name" value="WH_DNA-bd_sf"/>
</dbReference>
<dbReference type="Gene3D" id="1.10.10.10">
    <property type="entry name" value="Winged helix-like DNA-binding domain superfamily/Winged helix DNA-binding domain"/>
    <property type="match status" value="1"/>
</dbReference>
<dbReference type="PROSITE" id="PS50995">
    <property type="entry name" value="HTH_MARR_2"/>
    <property type="match status" value="1"/>
</dbReference>
<dbReference type="PANTHER" id="PTHR33164">
    <property type="entry name" value="TRANSCRIPTIONAL REGULATOR, MARR FAMILY"/>
    <property type="match status" value="1"/>
</dbReference>
<name>A0AAF1BWZ6_9CORY</name>
<dbReference type="Pfam" id="PF12802">
    <property type="entry name" value="MarR_2"/>
    <property type="match status" value="1"/>
</dbReference>
<gene>
    <name evidence="2" type="ORF">CYJ47_01005</name>
</gene>
<dbReference type="InterPro" id="IPR039422">
    <property type="entry name" value="MarR/SlyA-like"/>
</dbReference>
<dbReference type="InterPro" id="IPR000835">
    <property type="entry name" value="HTH_MarR-typ"/>
</dbReference>
<proteinExistence type="predicted"/>
<evidence type="ECO:0000259" key="1">
    <source>
        <dbReference type="PROSITE" id="PS50995"/>
    </source>
</evidence>
<dbReference type="InterPro" id="IPR036388">
    <property type="entry name" value="WH-like_DNA-bd_sf"/>
</dbReference>
<dbReference type="SMART" id="SM00347">
    <property type="entry name" value="HTH_MARR"/>
    <property type="match status" value="1"/>
</dbReference>
<dbReference type="AlphaFoldDB" id="A0AAF1BWZ6"/>
<protein>
    <submittedName>
        <fullName evidence="2">MarR family winged helix-turn-helix transcriptional regulator</fullName>
    </submittedName>
</protein>
<dbReference type="GO" id="GO:0006950">
    <property type="term" value="P:response to stress"/>
    <property type="evidence" value="ECO:0007669"/>
    <property type="project" value="TreeGrafter"/>
</dbReference>
<dbReference type="PANTHER" id="PTHR33164:SF43">
    <property type="entry name" value="HTH-TYPE TRANSCRIPTIONAL REPRESSOR YETL"/>
    <property type="match status" value="1"/>
</dbReference>
<reference evidence="2" key="2">
    <citation type="submission" date="2023-10" db="EMBL/GenBank/DDBJ databases">
        <authorList>
            <person name="Choi B."/>
        </authorList>
    </citation>
    <scope>NUCLEOTIDE SEQUENCE</scope>
    <source>
        <strain evidence="2">UMB0763</strain>
    </source>
</reference>
<sequence>MGKVPKQLHKSPLFQLERLRKLTRDAVEAALSQTGITVRDYWVLTMLAEGPTTQQAEICEALTLDPSEVVRILTGLVKMQLVTRDRDPQDRRRQIVALTVEGKKLQKKAADTVATAEQTALDDSSKKQLKQLRKMSKAVL</sequence>
<feature type="domain" description="HTH marR-type" evidence="1">
    <location>
        <begin position="1"/>
        <end position="140"/>
    </location>
</feature>
<dbReference type="SUPFAM" id="SSF46785">
    <property type="entry name" value="Winged helix' DNA-binding domain"/>
    <property type="match status" value="1"/>
</dbReference>
<dbReference type="RefSeq" id="WP_101678716.1">
    <property type="nucleotide sequence ID" value="NZ_CP136958.1"/>
</dbReference>
<evidence type="ECO:0000313" key="3">
    <source>
        <dbReference type="Proteomes" id="UP000234560"/>
    </source>
</evidence>
<dbReference type="GO" id="GO:0003700">
    <property type="term" value="F:DNA-binding transcription factor activity"/>
    <property type="evidence" value="ECO:0007669"/>
    <property type="project" value="InterPro"/>
</dbReference>
<accession>A0AAF1BWZ6</accession>
<dbReference type="EMBL" id="CP136958">
    <property type="protein sequence ID" value="WOT02391.1"/>
    <property type="molecule type" value="Genomic_DNA"/>
</dbReference>
<organism evidence="2 3">
    <name type="scientific">Corynebacterium pyruviciproducens</name>
    <dbReference type="NCBI Taxonomy" id="598660"/>
    <lineage>
        <taxon>Bacteria</taxon>
        <taxon>Bacillati</taxon>
        <taxon>Actinomycetota</taxon>
        <taxon>Actinomycetes</taxon>
        <taxon>Mycobacteriales</taxon>
        <taxon>Corynebacteriaceae</taxon>
        <taxon>Corynebacterium</taxon>
    </lineage>
</organism>
<dbReference type="KEGG" id="cpyr:CYJ47_01005"/>